<feature type="domain" description="C2H2-type" evidence="2">
    <location>
        <begin position="32"/>
        <end position="50"/>
    </location>
</feature>
<feature type="region of interest" description="Disordered" evidence="1">
    <location>
        <begin position="1"/>
        <end position="27"/>
    </location>
</feature>
<dbReference type="EMBL" id="BRYA01000055">
    <property type="protein sequence ID" value="GMI35547.1"/>
    <property type="molecule type" value="Genomic_DNA"/>
</dbReference>
<proteinExistence type="predicted"/>
<feature type="region of interest" description="Disordered" evidence="1">
    <location>
        <begin position="146"/>
        <end position="178"/>
    </location>
</feature>
<dbReference type="InterPro" id="IPR036236">
    <property type="entry name" value="Znf_C2H2_sf"/>
</dbReference>
<dbReference type="Proteomes" id="UP001165065">
    <property type="component" value="Unassembled WGS sequence"/>
</dbReference>
<feature type="domain" description="C2H2-type" evidence="2">
    <location>
        <begin position="104"/>
        <end position="122"/>
    </location>
</feature>
<feature type="compositionally biased region" description="Basic and acidic residues" evidence="1">
    <location>
        <begin position="146"/>
        <end position="155"/>
    </location>
</feature>
<dbReference type="InterPro" id="IPR013087">
    <property type="entry name" value="Znf_C2H2_type"/>
</dbReference>
<dbReference type="SUPFAM" id="SSF57667">
    <property type="entry name" value="beta-beta-alpha zinc fingers"/>
    <property type="match status" value="1"/>
</dbReference>
<dbReference type="AlphaFoldDB" id="A0A9W7L7G2"/>
<evidence type="ECO:0000313" key="4">
    <source>
        <dbReference type="Proteomes" id="UP001165065"/>
    </source>
</evidence>
<reference evidence="4" key="1">
    <citation type="journal article" date="2023" name="Commun. Biol.">
        <title>Genome analysis of Parmales, the sister group of diatoms, reveals the evolutionary specialization of diatoms from phago-mixotrophs to photoautotrophs.</title>
        <authorList>
            <person name="Ban H."/>
            <person name="Sato S."/>
            <person name="Yoshikawa S."/>
            <person name="Yamada K."/>
            <person name="Nakamura Y."/>
            <person name="Ichinomiya M."/>
            <person name="Sato N."/>
            <person name="Blanc-Mathieu R."/>
            <person name="Endo H."/>
            <person name="Kuwata A."/>
            <person name="Ogata H."/>
        </authorList>
    </citation>
    <scope>NUCLEOTIDE SEQUENCE [LARGE SCALE GENOMIC DNA]</scope>
</reference>
<dbReference type="Pfam" id="PF00096">
    <property type="entry name" value="zf-C2H2"/>
    <property type="match status" value="2"/>
</dbReference>
<accession>A0A9W7L7G2</accession>
<name>A0A9W7L7G2_9STRA</name>
<feature type="compositionally biased region" description="Low complexity" evidence="1">
    <location>
        <begin position="1"/>
        <end position="18"/>
    </location>
</feature>
<comment type="caution">
    <text evidence="3">The sequence shown here is derived from an EMBL/GenBank/DDBJ whole genome shotgun (WGS) entry which is preliminary data.</text>
</comment>
<evidence type="ECO:0000259" key="2">
    <source>
        <dbReference type="Pfam" id="PF00096"/>
    </source>
</evidence>
<organism evidence="3 4">
    <name type="scientific">Triparma columacea</name>
    <dbReference type="NCBI Taxonomy" id="722753"/>
    <lineage>
        <taxon>Eukaryota</taxon>
        <taxon>Sar</taxon>
        <taxon>Stramenopiles</taxon>
        <taxon>Ochrophyta</taxon>
        <taxon>Bolidophyceae</taxon>
        <taxon>Parmales</taxon>
        <taxon>Triparmaceae</taxon>
        <taxon>Triparma</taxon>
    </lineage>
</organism>
<protein>
    <recommendedName>
        <fullName evidence="2">C2H2-type domain-containing protein</fullName>
    </recommendedName>
</protein>
<evidence type="ECO:0000256" key="1">
    <source>
        <dbReference type="SAM" id="MobiDB-lite"/>
    </source>
</evidence>
<gene>
    <name evidence="3" type="ORF">TrCOL_g10337</name>
</gene>
<evidence type="ECO:0000313" key="3">
    <source>
        <dbReference type="EMBL" id="GMI35547.1"/>
    </source>
</evidence>
<sequence>MEDDVVSINDIKVSSSSSPVRLPEGPSTSFPQCPHCFKTFKSQGGLAYHVSMFAGRCAPVVTPLKSSYDTSRMEDDVVSINDIKVSSSSSPVRLLEGPSTSFPQCPHCFKTFKSQSGLAYHVSQAVCMQRQKRQKRQVLSKKEMKRASSAHEKAYHVSQAVSMQRQKRPPPVDDDENAQDVRQASNFITVISDPKPLDILCERGGKSNCHPGNSMYRSMGRALVPLVKESNSLDSRSRCR</sequence>
<keyword evidence="4" id="KW-1185">Reference proteome</keyword>